<proteinExistence type="predicted"/>
<evidence type="ECO:0008006" key="4">
    <source>
        <dbReference type="Google" id="ProtNLM"/>
    </source>
</evidence>
<organism evidence="2 3">
    <name type="scientific">Actinoplanes missouriensis (strain ATCC 14538 / DSM 43046 / CBS 188.64 / JCM 3121 / NBRC 102363 / NCIMB 12654 / NRRL B-3342 / UNCC 431)</name>
    <dbReference type="NCBI Taxonomy" id="512565"/>
    <lineage>
        <taxon>Bacteria</taxon>
        <taxon>Bacillati</taxon>
        <taxon>Actinomycetota</taxon>
        <taxon>Actinomycetes</taxon>
        <taxon>Micromonosporales</taxon>
        <taxon>Micromonosporaceae</taxon>
        <taxon>Actinoplanes</taxon>
    </lineage>
</organism>
<feature type="region of interest" description="Disordered" evidence="1">
    <location>
        <begin position="1"/>
        <end position="25"/>
    </location>
</feature>
<dbReference type="SUPFAM" id="SSF56300">
    <property type="entry name" value="Metallo-dependent phosphatases"/>
    <property type="match status" value="1"/>
</dbReference>
<dbReference type="PATRIC" id="fig|512565.3.peg.4141"/>
<protein>
    <recommendedName>
        <fullName evidence="4">Calcineurin-like phosphoesterase domain-containing protein</fullName>
    </recommendedName>
</protein>
<dbReference type="AlphaFoldDB" id="I0H8P2"/>
<dbReference type="Proteomes" id="UP000007882">
    <property type="component" value="Chromosome"/>
</dbReference>
<evidence type="ECO:0000313" key="2">
    <source>
        <dbReference type="EMBL" id="BAL89379.1"/>
    </source>
</evidence>
<evidence type="ECO:0000313" key="3">
    <source>
        <dbReference type="Proteomes" id="UP000007882"/>
    </source>
</evidence>
<evidence type="ECO:0000256" key="1">
    <source>
        <dbReference type="SAM" id="MobiDB-lite"/>
    </source>
</evidence>
<dbReference type="Gene3D" id="3.60.21.10">
    <property type="match status" value="1"/>
</dbReference>
<dbReference type="HOGENOM" id="CLU_2353565_0_0_11"/>
<accession>I0H8P2</accession>
<name>I0H8P2_ACTM4</name>
<dbReference type="InterPro" id="IPR029052">
    <property type="entry name" value="Metallo-depent_PP-like"/>
</dbReference>
<dbReference type="STRING" id="512565.AMIS_41590"/>
<dbReference type="KEGG" id="ams:AMIS_41590"/>
<sequence length="96" mass="9964">MARGSDAPAAGGQRRALGGSGGLYPPPRCDLVVLIVVLVVRIDQNDRMRIAVISDVHGNLFALEAVLAAIEGDGVDVTVDRGRADVAFAVRTGRVA</sequence>
<reference evidence="2 3" key="1">
    <citation type="submission" date="2012-02" db="EMBL/GenBank/DDBJ databases">
        <title>Complete genome sequence of Actinoplanes missouriensis 431 (= NBRC 102363).</title>
        <authorList>
            <person name="Ohnishi Y."/>
            <person name="Ishikawa J."/>
            <person name="Sekine M."/>
            <person name="Hosoyama A."/>
            <person name="Harada T."/>
            <person name="Narita H."/>
            <person name="Hata T."/>
            <person name="Konno Y."/>
            <person name="Tutikane K."/>
            <person name="Fujita N."/>
            <person name="Horinouchi S."/>
            <person name="Hayakawa M."/>
        </authorList>
    </citation>
    <scope>NUCLEOTIDE SEQUENCE [LARGE SCALE GENOMIC DNA]</scope>
    <source>
        <strain evidence="3">ATCC 14538 / DSM 43046 / CBS 188.64 / JCM 3121 / NBRC 102363 / NCIMB 12654 / NRRL B-3342 / UNCC 431</strain>
    </source>
</reference>
<gene>
    <name evidence="2" type="ordered locus">AMIS_41590</name>
</gene>
<feature type="compositionally biased region" description="Low complexity" evidence="1">
    <location>
        <begin position="7"/>
        <end position="17"/>
    </location>
</feature>
<keyword evidence="3" id="KW-1185">Reference proteome</keyword>
<dbReference type="EMBL" id="AP012319">
    <property type="protein sequence ID" value="BAL89379.1"/>
    <property type="molecule type" value="Genomic_DNA"/>
</dbReference>